<comment type="caution">
    <text evidence="1">The sequence shown here is derived from an EMBL/GenBank/DDBJ whole genome shotgun (WGS) entry which is preliminary data.</text>
</comment>
<organism evidence="1 2">
    <name type="scientific">Nonlabens tegetincola</name>
    <dbReference type="NCBI Taxonomy" id="323273"/>
    <lineage>
        <taxon>Bacteria</taxon>
        <taxon>Pseudomonadati</taxon>
        <taxon>Bacteroidota</taxon>
        <taxon>Flavobacteriia</taxon>
        <taxon>Flavobacteriales</taxon>
        <taxon>Flavobacteriaceae</taxon>
        <taxon>Nonlabens</taxon>
    </lineage>
</organism>
<reference evidence="1" key="1">
    <citation type="journal article" date="2014" name="Genome Announc.">
        <title>Draft Genome Sequences of Marine Flavobacterium Nonlabens Strains NR17, NR24, NR27, NR32, NR33, and Ara13.</title>
        <authorList>
            <person name="Nakanishi M."/>
            <person name="Meirelles P."/>
            <person name="Suzuki R."/>
            <person name="Takatani N."/>
            <person name="Mino S."/>
            <person name="Suda W."/>
            <person name="Oshima K."/>
            <person name="Hattori M."/>
            <person name="Ohkuma M."/>
            <person name="Hosokawa M."/>
            <person name="Miyashita K."/>
            <person name="Thompson F.L."/>
            <person name="Niwa A."/>
            <person name="Sawabe T."/>
            <person name="Sawabe T."/>
        </authorList>
    </citation>
    <scope>NUCLEOTIDE SEQUENCE [LARGE SCALE GENOMIC DNA]</scope>
    <source>
        <strain evidence="1">JCM 19294</strain>
    </source>
</reference>
<dbReference type="Proteomes" id="UP000029221">
    <property type="component" value="Unassembled WGS sequence"/>
</dbReference>
<dbReference type="InterPro" id="IPR003737">
    <property type="entry name" value="GlcNAc_PI_deacetylase-related"/>
</dbReference>
<dbReference type="STRING" id="319236.BST91_06205"/>
<evidence type="ECO:0008006" key="3">
    <source>
        <dbReference type="Google" id="ProtNLM"/>
    </source>
</evidence>
<protein>
    <recommendedName>
        <fullName evidence="3">LmbE family protein</fullName>
    </recommendedName>
</protein>
<dbReference type="PANTHER" id="PTHR12993">
    <property type="entry name" value="N-ACETYLGLUCOSAMINYL-PHOSPHATIDYLINOSITOL DE-N-ACETYLASE-RELATED"/>
    <property type="match status" value="1"/>
</dbReference>
<name>A0A090Q3E2_9FLAO</name>
<dbReference type="SUPFAM" id="SSF102588">
    <property type="entry name" value="LmbE-like"/>
    <property type="match status" value="1"/>
</dbReference>
<dbReference type="Pfam" id="PF02585">
    <property type="entry name" value="PIG-L"/>
    <property type="match status" value="1"/>
</dbReference>
<dbReference type="eggNOG" id="COG2120">
    <property type="taxonomic scope" value="Bacteria"/>
</dbReference>
<keyword evidence="2" id="KW-1185">Reference proteome</keyword>
<proteinExistence type="predicted"/>
<dbReference type="EMBL" id="BBML01000006">
    <property type="protein sequence ID" value="GAK97604.1"/>
    <property type="molecule type" value="Genomic_DNA"/>
</dbReference>
<dbReference type="Gene3D" id="3.40.50.10320">
    <property type="entry name" value="LmbE-like"/>
    <property type="match status" value="1"/>
</dbReference>
<accession>A0A090Q3E2</accession>
<dbReference type="AlphaFoldDB" id="A0A090Q3E2"/>
<gene>
    <name evidence="1" type="ORF">JCM19294_140</name>
</gene>
<dbReference type="GO" id="GO:0000225">
    <property type="term" value="F:N-acetylglucosaminylphosphatidylinositol deacetylase activity"/>
    <property type="evidence" value="ECO:0007669"/>
    <property type="project" value="TreeGrafter"/>
</dbReference>
<sequence>MKKILLFVCGILIAYPIIAQENRLTPKPVTTSQIFHDIEKLGFLGTVLYVAAHPDDENTRLISYLANERMARTAYLSLTRGDGGQNLIGPQLREQLGMIRTQELLEARNIDGGEQFFTRANDFGYSKHPDETIEIWNKTQVMEDVVRIIRQYRPDIIINRFDHRTPGSTHGHHTTSAIFSVEAFKAAGDKNAFGNQLKTLETWQPSRLFFNTSWWFYGSQEAFEQADKKNLLAINSNPFYDYKGLSNHEIAALSRSEHKSQGFGSSGDRSPQKEYIEFIDGDFPTDKSDLFSGINTTWTRVKGGKKIKDLHENLVSNYDFKNPEASIPSLLELRSNISKIKNDHWKTIKLKEIDHILNNILGIYMVASTRNEQIAIGNESDVFIEITNRSKIDFSIEFIPSNLVEIKENNIVLSEYESKQLTGKLKVPSYFETTTPYYLKQKGTIGMYVVNNPEQIGKPELDSPFLVRGIIRIKDQAIPFKIPVIHKRTDPVRGEVREPLQITPEVSLSIDNPVFIFTQSQKQEITINVHAFKNFRNAKLELCVPTDWKVKPEHITIDDLLKGDQKQYNFIVTAPSQASKGLASAILTVNDKSYTQEVISINYEHIPNQQWVRNNEVQLVQPGITNFANSVAYINGAGDQVGQAIAAMGSQVSFFDPSEVPANLSDYDAVVIGIRAFNVYKQEMAALKDILDTYVASGGTLIMQYNTNRGIGDNELGPLNITLREACNR</sequence>
<evidence type="ECO:0000313" key="2">
    <source>
        <dbReference type="Proteomes" id="UP000029221"/>
    </source>
</evidence>
<dbReference type="InterPro" id="IPR024078">
    <property type="entry name" value="LmbE-like_dom_sf"/>
</dbReference>
<dbReference type="PANTHER" id="PTHR12993:SF23">
    <property type="entry name" value="N-ACETYLGLUCOSAMINYLPHOSPHATIDYLINOSITOL DEACETYLASE"/>
    <property type="match status" value="1"/>
</dbReference>
<dbReference type="RefSeq" id="WP_052510377.1">
    <property type="nucleotide sequence ID" value="NZ_BBML01000006.1"/>
</dbReference>
<evidence type="ECO:0000313" key="1">
    <source>
        <dbReference type="EMBL" id="GAK97604.1"/>
    </source>
</evidence>